<evidence type="ECO:0008006" key="6">
    <source>
        <dbReference type="Google" id="ProtNLM"/>
    </source>
</evidence>
<sequence>MPQAPKCPNPAGFRTPCRNLNGFGDGIRNPNSIPTSIHHPQSSIMSGNINIIRQAFFAGSPKFMPKDLPDLKGKVIVVTGANTGIGKEIAQILYAKNARVYMMARSEIKNREALEAIQAAVPRSSGELICLPLDLADLTTINDSAAEILRRESKVHVLFNNAGVGFTEHGSKTKQGYELQLGVNCLGTLAFTQQLTPTLVSTAKDSPAGTVRVVWASSTAAMATTTKNYMKRINNINKETSAEQYYISKLGDYFYATEFASRYKEHGIISTPLNPGNLDSDFWRTMGPAFHWFLRKTVLFPTIYGAYTNIFAGFSPEVTLEKSGTFVAPWGRMWHATKDMVAGSKTQAEGGTGIAREFWEWSEAQLKLHAK</sequence>
<keyword evidence="5" id="KW-1185">Reference proteome</keyword>
<evidence type="ECO:0000256" key="1">
    <source>
        <dbReference type="ARBA" id="ARBA00006484"/>
    </source>
</evidence>
<organism evidence="4 5">
    <name type="scientific">Fusarium duplospermum</name>
    <dbReference type="NCBI Taxonomy" id="1325734"/>
    <lineage>
        <taxon>Eukaryota</taxon>
        <taxon>Fungi</taxon>
        <taxon>Dikarya</taxon>
        <taxon>Ascomycota</taxon>
        <taxon>Pezizomycotina</taxon>
        <taxon>Sordariomycetes</taxon>
        <taxon>Hypocreomycetidae</taxon>
        <taxon>Hypocreales</taxon>
        <taxon>Nectriaceae</taxon>
        <taxon>Fusarium</taxon>
        <taxon>Fusarium solani species complex</taxon>
    </lineage>
</organism>
<dbReference type="PANTHER" id="PTHR24320:SF236">
    <property type="entry name" value="SHORT-CHAIN DEHYDROGENASE-RELATED"/>
    <property type="match status" value="1"/>
</dbReference>
<keyword evidence="2" id="KW-0521">NADP</keyword>
<comment type="caution">
    <text evidence="4">The sequence shown here is derived from an EMBL/GenBank/DDBJ whole genome shotgun (WGS) entry which is preliminary data.</text>
</comment>
<name>A0A428PZM8_9HYPO</name>
<protein>
    <recommendedName>
        <fullName evidence="6">Short-chain dehydrogenase</fullName>
    </recommendedName>
</protein>
<proteinExistence type="inferred from homology"/>
<dbReference type="SUPFAM" id="SSF51735">
    <property type="entry name" value="NAD(P)-binding Rossmann-fold domains"/>
    <property type="match status" value="1"/>
</dbReference>
<evidence type="ECO:0000313" key="5">
    <source>
        <dbReference type="Proteomes" id="UP000288168"/>
    </source>
</evidence>
<evidence type="ECO:0000313" key="4">
    <source>
        <dbReference type="EMBL" id="RSL58429.1"/>
    </source>
</evidence>
<dbReference type="EMBL" id="NKCI01000074">
    <property type="protein sequence ID" value="RSL58429.1"/>
    <property type="molecule type" value="Genomic_DNA"/>
</dbReference>
<reference evidence="4 5" key="1">
    <citation type="submission" date="2017-06" db="EMBL/GenBank/DDBJ databases">
        <title>Comparative genomic analysis of Ambrosia Fusariam Clade fungi.</title>
        <authorList>
            <person name="Stajich J.E."/>
            <person name="Carrillo J."/>
            <person name="Kijimoto T."/>
            <person name="Eskalen A."/>
            <person name="O'Donnell K."/>
            <person name="Kasson M."/>
        </authorList>
    </citation>
    <scope>NUCLEOTIDE SEQUENCE [LARGE SCALE GENOMIC DNA]</scope>
    <source>
        <strain evidence="4 5">NRRL62584</strain>
    </source>
</reference>
<evidence type="ECO:0000256" key="2">
    <source>
        <dbReference type="ARBA" id="ARBA00022857"/>
    </source>
</evidence>
<dbReference type="OrthoDB" id="191139at2759"/>
<dbReference type="GO" id="GO:0016491">
    <property type="term" value="F:oxidoreductase activity"/>
    <property type="evidence" value="ECO:0007669"/>
    <property type="project" value="UniProtKB-KW"/>
</dbReference>
<comment type="similarity">
    <text evidence="1">Belongs to the short-chain dehydrogenases/reductases (SDR) family.</text>
</comment>
<gene>
    <name evidence="4" type="ORF">CEP54_007779</name>
</gene>
<dbReference type="PRINTS" id="PR00081">
    <property type="entry name" value="GDHRDH"/>
</dbReference>
<dbReference type="Pfam" id="PF00106">
    <property type="entry name" value="adh_short"/>
    <property type="match status" value="1"/>
</dbReference>
<keyword evidence="3" id="KW-0560">Oxidoreductase</keyword>
<dbReference type="PANTHER" id="PTHR24320">
    <property type="entry name" value="RETINOL DEHYDROGENASE"/>
    <property type="match status" value="1"/>
</dbReference>
<evidence type="ECO:0000256" key="3">
    <source>
        <dbReference type="ARBA" id="ARBA00023002"/>
    </source>
</evidence>
<dbReference type="InterPro" id="IPR002347">
    <property type="entry name" value="SDR_fam"/>
</dbReference>
<dbReference type="AlphaFoldDB" id="A0A428PZM8"/>
<accession>A0A428PZM8</accession>
<dbReference type="Proteomes" id="UP000288168">
    <property type="component" value="Unassembled WGS sequence"/>
</dbReference>
<dbReference type="InterPro" id="IPR036291">
    <property type="entry name" value="NAD(P)-bd_dom_sf"/>
</dbReference>
<dbReference type="Gene3D" id="3.40.50.720">
    <property type="entry name" value="NAD(P)-binding Rossmann-like Domain"/>
    <property type="match status" value="1"/>
</dbReference>
<dbReference type="STRING" id="1325734.A0A428PZM8"/>